<dbReference type="AlphaFoldDB" id="A0A6U4WBK8"/>
<dbReference type="Gene3D" id="1.10.238.10">
    <property type="entry name" value="EF-hand"/>
    <property type="match status" value="2"/>
</dbReference>
<dbReference type="Pfam" id="PF13202">
    <property type="entry name" value="EF-hand_5"/>
    <property type="match status" value="1"/>
</dbReference>
<dbReference type="SMART" id="SM00054">
    <property type="entry name" value="EFh"/>
    <property type="match status" value="2"/>
</dbReference>
<dbReference type="EMBL" id="HBFX01023363">
    <property type="protein sequence ID" value="CAD8959897.1"/>
    <property type="molecule type" value="Transcribed_RNA"/>
</dbReference>
<reference evidence="3" key="1">
    <citation type="submission" date="2021-01" db="EMBL/GenBank/DDBJ databases">
        <authorList>
            <person name="Corre E."/>
            <person name="Pelletier E."/>
            <person name="Niang G."/>
            <person name="Scheremetjew M."/>
            <person name="Finn R."/>
            <person name="Kale V."/>
            <person name="Holt S."/>
            <person name="Cochrane G."/>
            <person name="Meng A."/>
            <person name="Brown T."/>
            <person name="Cohen L."/>
        </authorList>
    </citation>
    <scope>NUCLEOTIDE SEQUENCE</scope>
    <source>
        <strain evidence="3">CCMP644</strain>
    </source>
</reference>
<dbReference type="InterPro" id="IPR011992">
    <property type="entry name" value="EF-hand-dom_pair"/>
</dbReference>
<dbReference type="PROSITE" id="PS50222">
    <property type="entry name" value="EF_HAND_2"/>
    <property type="match status" value="2"/>
</dbReference>
<dbReference type="InterPro" id="IPR002048">
    <property type="entry name" value="EF_hand_dom"/>
</dbReference>
<evidence type="ECO:0000313" key="3">
    <source>
        <dbReference type="EMBL" id="CAD8959897.1"/>
    </source>
</evidence>
<dbReference type="GO" id="GO:0005509">
    <property type="term" value="F:calcium ion binding"/>
    <property type="evidence" value="ECO:0007669"/>
    <property type="project" value="InterPro"/>
</dbReference>
<protein>
    <recommendedName>
        <fullName evidence="2">EF-hand domain-containing protein</fullName>
    </recommendedName>
</protein>
<feature type="domain" description="EF-hand" evidence="2">
    <location>
        <begin position="23"/>
        <end position="58"/>
    </location>
</feature>
<dbReference type="Pfam" id="PF13405">
    <property type="entry name" value="EF-hand_6"/>
    <property type="match status" value="1"/>
</dbReference>
<gene>
    <name evidence="3" type="ORF">HAND00432_LOCUS14208</name>
</gene>
<feature type="domain" description="EF-hand" evidence="2">
    <location>
        <begin position="101"/>
        <end position="136"/>
    </location>
</feature>
<dbReference type="SUPFAM" id="SSF47473">
    <property type="entry name" value="EF-hand"/>
    <property type="match status" value="1"/>
</dbReference>
<name>A0A6U4WBK8_HEMAN</name>
<proteinExistence type="predicted"/>
<organism evidence="3">
    <name type="scientific">Hemiselmis andersenii</name>
    <name type="common">Cryptophyte alga</name>
    <dbReference type="NCBI Taxonomy" id="464988"/>
    <lineage>
        <taxon>Eukaryota</taxon>
        <taxon>Cryptophyceae</taxon>
        <taxon>Cryptomonadales</taxon>
        <taxon>Hemiselmidaceae</taxon>
        <taxon>Hemiselmis</taxon>
    </lineage>
</organism>
<evidence type="ECO:0000259" key="2">
    <source>
        <dbReference type="PROSITE" id="PS50222"/>
    </source>
</evidence>
<dbReference type="PROSITE" id="PS00018">
    <property type="entry name" value="EF_HAND_1"/>
    <property type="match status" value="2"/>
</dbReference>
<accession>A0A6U4WBK8</accession>
<keyword evidence="1" id="KW-0106">Calcium</keyword>
<sequence length="204" mass="22926">MAAAAMAGKQAKKRHDAQLKIKENEMYLTTLMKDFDKSADGRLDKSELGDLLQQVNKGVRPTEEEITWVFNVADSSEGPEDNTISMSELKVAITSWKTYMDNKPAIDSVFEKYDQDKTGKLEFHDLKNMLKDLNDGHEPQDNEVWEVMQKATGKGTNGQAFDYSETSAEGVGRMEVLYAITVWYAQEDQKQSEVTMSSSCCVVS</sequence>
<evidence type="ECO:0000256" key="1">
    <source>
        <dbReference type="ARBA" id="ARBA00022837"/>
    </source>
</evidence>
<dbReference type="InterPro" id="IPR018247">
    <property type="entry name" value="EF_Hand_1_Ca_BS"/>
</dbReference>